<dbReference type="InterPro" id="IPR006131">
    <property type="entry name" value="Asp_carbamoyltransf_Asp/Orn-bd"/>
</dbReference>
<evidence type="ECO:0000313" key="3">
    <source>
        <dbReference type="EMBL" id="SYV89536.1"/>
    </source>
</evidence>
<dbReference type="InterPro" id="IPR036901">
    <property type="entry name" value="Asp/Orn_carbamoylTrfase_sf"/>
</dbReference>
<sequence length="54" mass="5974">MLADYLTFKEVVGDLRGKKIVFAGDIKNNVARSLMIGAAFFGVHIVMCCPKAQW</sequence>
<dbReference type="GO" id="GO:0004585">
    <property type="term" value="F:ornithine carbamoyltransferase activity"/>
    <property type="evidence" value="ECO:0007669"/>
    <property type="project" value="UniProtKB-EC"/>
</dbReference>
<evidence type="ECO:0000259" key="2">
    <source>
        <dbReference type="Pfam" id="PF00185"/>
    </source>
</evidence>
<dbReference type="GO" id="GO:0019240">
    <property type="term" value="P:citrulline biosynthetic process"/>
    <property type="evidence" value="ECO:0007669"/>
    <property type="project" value="TreeGrafter"/>
</dbReference>
<dbReference type="GO" id="GO:0042450">
    <property type="term" value="P:L-arginine biosynthetic process via ornithine"/>
    <property type="evidence" value="ECO:0007669"/>
    <property type="project" value="TreeGrafter"/>
</dbReference>
<organism evidence="3 4">
    <name type="scientific">Metamycoplasma alkalescens</name>
    <dbReference type="NCBI Taxonomy" id="45363"/>
    <lineage>
        <taxon>Bacteria</taxon>
        <taxon>Bacillati</taxon>
        <taxon>Mycoplasmatota</taxon>
        <taxon>Mycoplasmoidales</taxon>
        <taxon>Metamycoplasmataceae</taxon>
        <taxon>Metamycoplasma</taxon>
    </lineage>
</organism>
<dbReference type="Pfam" id="PF00185">
    <property type="entry name" value="OTCace"/>
    <property type="match status" value="1"/>
</dbReference>
<dbReference type="EMBL" id="LS991949">
    <property type="protein sequence ID" value="SYV89536.1"/>
    <property type="molecule type" value="Genomic_DNA"/>
</dbReference>
<evidence type="ECO:0000256" key="1">
    <source>
        <dbReference type="ARBA" id="ARBA00022679"/>
    </source>
</evidence>
<feature type="domain" description="Aspartate/ornithine carbamoyltransferase Asp/Orn-binding" evidence="2">
    <location>
        <begin position="17"/>
        <end position="52"/>
    </location>
</feature>
<dbReference type="Proteomes" id="UP000259864">
    <property type="component" value="Chromosome 1"/>
</dbReference>
<feature type="non-terminal residue" evidence="3">
    <location>
        <position position="54"/>
    </location>
</feature>
<reference evidence="4" key="1">
    <citation type="submission" date="2018-06" db="EMBL/GenBank/DDBJ databases">
        <authorList>
            <consortium name="Pathogen Informatics"/>
        </authorList>
    </citation>
    <scope>NUCLEOTIDE SEQUENCE [LARGE SCALE GENOMIC DNA]</scope>
    <source>
        <strain evidence="4">NCTC10135</strain>
    </source>
</reference>
<proteinExistence type="predicted"/>
<dbReference type="KEGG" id="mala:NCTC10135_00023"/>
<dbReference type="AlphaFoldDB" id="A0A3B0PDD0"/>
<dbReference type="EC" id="2.1.3.3" evidence="3"/>
<dbReference type="Gene3D" id="3.40.50.1370">
    <property type="entry name" value="Aspartate/ornithine carbamoyltransferase"/>
    <property type="match status" value="1"/>
</dbReference>
<dbReference type="SUPFAM" id="SSF53671">
    <property type="entry name" value="Aspartate/ornithine carbamoyltransferase"/>
    <property type="match status" value="1"/>
</dbReference>
<name>A0A3B0PDD0_9BACT</name>
<accession>A0A3B0PDD0</accession>
<evidence type="ECO:0000313" key="4">
    <source>
        <dbReference type="Proteomes" id="UP000259864"/>
    </source>
</evidence>
<dbReference type="PANTHER" id="PTHR45753:SF3">
    <property type="entry name" value="ORNITHINE TRANSCARBAMYLASE, MITOCHONDRIAL"/>
    <property type="match status" value="1"/>
</dbReference>
<dbReference type="PANTHER" id="PTHR45753">
    <property type="entry name" value="ORNITHINE CARBAMOYLTRANSFERASE, MITOCHONDRIAL"/>
    <property type="match status" value="1"/>
</dbReference>
<protein>
    <submittedName>
        <fullName evidence="3">Ornithine carbamoyltransferase, catabolic</fullName>
        <ecNumber evidence="3">2.1.3.3</ecNumber>
    </submittedName>
</protein>
<keyword evidence="1 3" id="KW-0808">Transferase</keyword>
<dbReference type="GO" id="GO:0016597">
    <property type="term" value="F:amino acid binding"/>
    <property type="evidence" value="ECO:0007669"/>
    <property type="project" value="InterPro"/>
</dbReference>
<gene>
    <name evidence="3" type="primary">arcB_1</name>
    <name evidence="3" type="ORF">NCTC10135_00023</name>
</gene>